<evidence type="ECO:0000256" key="1">
    <source>
        <dbReference type="SAM" id="SignalP"/>
    </source>
</evidence>
<dbReference type="AlphaFoldDB" id="A0A1E5XLR1"/>
<keyword evidence="3" id="KW-1185">Reference proteome</keyword>
<name>A0A1E5XLR1_9HYPH</name>
<dbReference type="Proteomes" id="UP000095463">
    <property type="component" value="Unassembled WGS sequence"/>
</dbReference>
<comment type="caution">
    <text evidence="2">The sequence shown here is derived from an EMBL/GenBank/DDBJ whole genome shotgun (WGS) entry which is preliminary data.</text>
</comment>
<reference evidence="2 3" key="1">
    <citation type="journal article" date="2015" name="Genome Announc.">
        <title>Genome Assemblies of Three Soil-Associated Devosia species: D. insulae, D. limi, and D. soli.</title>
        <authorList>
            <person name="Hassan Y.I."/>
            <person name="Lepp D."/>
            <person name="Zhou T."/>
        </authorList>
    </citation>
    <scope>NUCLEOTIDE SEQUENCE [LARGE SCALE GENOMIC DNA]</scope>
    <source>
        <strain evidence="2 3">DS-56</strain>
    </source>
</reference>
<dbReference type="EMBL" id="LAJE02000284">
    <property type="protein sequence ID" value="OEO29527.1"/>
    <property type="molecule type" value="Genomic_DNA"/>
</dbReference>
<sequence length="133" mass="13968">MHKLSSLSVVALVAALIAANPVLAAVPKFTNGAPGTAMSVDDFASQLASFNARDVTDLLGAKSVTVYNYNTAWTDKAGKAVDLLTEDSQSIGLLREALNKNPAAVKLLADNKIKVNQVVDIIDVGGNVQLYIQ</sequence>
<evidence type="ECO:0000313" key="2">
    <source>
        <dbReference type="EMBL" id="OEO29527.1"/>
    </source>
</evidence>
<dbReference type="OrthoDB" id="7951024at2"/>
<proteinExistence type="predicted"/>
<gene>
    <name evidence="2" type="ORF">VW23_025300</name>
</gene>
<keyword evidence="1" id="KW-0732">Signal</keyword>
<organism evidence="2 3">
    <name type="scientific">Devosia insulae DS-56</name>
    <dbReference type="NCBI Taxonomy" id="1116389"/>
    <lineage>
        <taxon>Bacteria</taxon>
        <taxon>Pseudomonadati</taxon>
        <taxon>Pseudomonadota</taxon>
        <taxon>Alphaproteobacteria</taxon>
        <taxon>Hyphomicrobiales</taxon>
        <taxon>Devosiaceae</taxon>
        <taxon>Devosia</taxon>
    </lineage>
</organism>
<dbReference type="RefSeq" id="WP_069911255.1">
    <property type="nucleotide sequence ID" value="NZ_LAJE02000284.1"/>
</dbReference>
<evidence type="ECO:0000313" key="3">
    <source>
        <dbReference type="Proteomes" id="UP000095463"/>
    </source>
</evidence>
<protein>
    <submittedName>
        <fullName evidence="2">Uncharacterized protein</fullName>
    </submittedName>
</protein>
<feature type="signal peptide" evidence="1">
    <location>
        <begin position="1"/>
        <end position="24"/>
    </location>
</feature>
<feature type="chain" id="PRO_5009190260" evidence="1">
    <location>
        <begin position="25"/>
        <end position="133"/>
    </location>
</feature>
<accession>A0A1E5XLR1</accession>